<evidence type="ECO:0000313" key="8">
    <source>
        <dbReference type="EMBL" id="ALS97389.1"/>
    </source>
</evidence>
<organism evidence="8 9">
    <name type="scientific">Lacimicrobium alkaliphilum</name>
    <dbReference type="NCBI Taxonomy" id="1526571"/>
    <lineage>
        <taxon>Bacteria</taxon>
        <taxon>Pseudomonadati</taxon>
        <taxon>Pseudomonadota</taxon>
        <taxon>Gammaproteobacteria</taxon>
        <taxon>Alteromonadales</taxon>
        <taxon>Alteromonadaceae</taxon>
        <taxon>Lacimicrobium</taxon>
    </lineage>
</organism>
<dbReference type="PANTHER" id="PTHR37481">
    <property type="entry name" value="LIPOPOLYSACCHARIDE EXPORT SYSTEM PROTEIN LPTC"/>
    <property type="match status" value="1"/>
</dbReference>
<dbReference type="GO" id="GO:0017089">
    <property type="term" value="F:glycolipid transfer activity"/>
    <property type="evidence" value="ECO:0007669"/>
    <property type="project" value="TreeGrafter"/>
</dbReference>
<dbReference type="GO" id="GO:0005886">
    <property type="term" value="C:plasma membrane"/>
    <property type="evidence" value="ECO:0007669"/>
    <property type="project" value="UniProtKB-SubCell"/>
</dbReference>
<sequence length="187" mass="21389">MKRIYISIGLLFLLILATNNLWWLESEPQEAEQQDEAFLQPNYLASNMQTNLYNEQGLLAHSIHANSMEHYDLLGFTLFQQPQYKIYVAQDEAPWEVTAEQGTLYEDNRIQLETNVQITSQDKDGFIRTVTTSFIEIDLTAKTMMSDQSVTISGDNYTISGNGFSADLTTKQFELLDHVQTIYGKTI</sequence>
<comment type="subunit">
    <text evidence="6">Component of the lipopolysaccharide transport and assembly complex. Interacts with LptA and the LptBFG transporter complex.</text>
</comment>
<keyword evidence="3 6" id="KW-0812">Transmembrane</keyword>
<dbReference type="KEGG" id="lal:AT746_03260"/>
<evidence type="ECO:0000256" key="1">
    <source>
        <dbReference type="ARBA" id="ARBA00022475"/>
    </source>
</evidence>
<dbReference type="InterPro" id="IPR010664">
    <property type="entry name" value="LipoPS_assembly_LptC-rel"/>
</dbReference>
<dbReference type="Pfam" id="PF06835">
    <property type="entry name" value="LptC"/>
    <property type="match status" value="1"/>
</dbReference>
<dbReference type="STRING" id="1526571.AT746_03260"/>
<dbReference type="NCBIfam" id="TIGR04409">
    <property type="entry name" value="LptC_YrbK"/>
    <property type="match status" value="1"/>
</dbReference>
<keyword evidence="4 6" id="KW-1133">Transmembrane helix</keyword>
<dbReference type="EMBL" id="CP013650">
    <property type="protein sequence ID" value="ALS97389.1"/>
    <property type="molecule type" value="Genomic_DNA"/>
</dbReference>
<reference evidence="8 9" key="1">
    <citation type="submission" date="2015-12" db="EMBL/GenBank/DDBJ databases">
        <title>Complete genome of Lacimicrobium alkaliphilum KCTC 32984.</title>
        <authorList>
            <person name="Kim S.-G."/>
            <person name="Lee Y.-J."/>
        </authorList>
    </citation>
    <scope>NUCLEOTIDE SEQUENCE [LARGE SCALE GENOMIC DNA]</scope>
    <source>
        <strain evidence="8 9">YelD216</strain>
    </source>
</reference>
<dbReference type="InterPro" id="IPR026265">
    <property type="entry name" value="LptC"/>
</dbReference>
<dbReference type="Gene3D" id="2.60.450.10">
    <property type="entry name" value="Lipopolysaccharide (LPS) transport protein A like domain"/>
    <property type="match status" value="1"/>
</dbReference>
<comment type="subcellular location">
    <subcellularLocation>
        <location evidence="6">Cell inner membrane</location>
        <topology evidence="6">Single-pass membrane protein</topology>
    </subcellularLocation>
</comment>
<comment type="function">
    <text evidence="6">Involved in the assembly of lipopolysaccharide (LPS). Required for the translocation of LPS from the inner membrane to the outer membrane. Facilitates the transfer of LPS from the inner membrane to the periplasmic protein LptA. Could be a docking site for LptA.</text>
</comment>
<dbReference type="PANTHER" id="PTHR37481:SF1">
    <property type="entry name" value="LIPOPOLYSACCHARIDE EXPORT SYSTEM PROTEIN LPTC"/>
    <property type="match status" value="1"/>
</dbReference>
<evidence type="ECO:0000256" key="7">
    <source>
        <dbReference type="PIRNR" id="PIRNR028513"/>
    </source>
</evidence>
<evidence type="ECO:0000256" key="3">
    <source>
        <dbReference type="ARBA" id="ARBA00022692"/>
    </source>
</evidence>
<keyword evidence="1 6" id="KW-1003">Cell membrane</keyword>
<dbReference type="InterPro" id="IPR052363">
    <property type="entry name" value="LPS_export_LptC"/>
</dbReference>
<keyword evidence="2 6" id="KW-0997">Cell inner membrane</keyword>
<dbReference type="PIRSF" id="PIRSF028513">
    <property type="entry name" value="LptC"/>
    <property type="match status" value="1"/>
</dbReference>
<evidence type="ECO:0000256" key="4">
    <source>
        <dbReference type="ARBA" id="ARBA00022989"/>
    </source>
</evidence>
<dbReference type="GO" id="GO:0043165">
    <property type="term" value="P:Gram-negative-bacterium-type cell outer membrane assembly"/>
    <property type="evidence" value="ECO:0007669"/>
    <property type="project" value="UniProtKB-UniRule"/>
</dbReference>
<name>A0A0U2PE25_9ALTE</name>
<evidence type="ECO:0000256" key="6">
    <source>
        <dbReference type="HAMAP-Rule" id="MF_01915"/>
    </source>
</evidence>
<evidence type="ECO:0000256" key="2">
    <source>
        <dbReference type="ARBA" id="ARBA00022519"/>
    </source>
</evidence>
<keyword evidence="5 6" id="KW-0472">Membrane</keyword>
<gene>
    <name evidence="6" type="primary">lptC</name>
    <name evidence="8" type="ORF">AT746_03260</name>
</gene>
<dbReference type="OrthoDB" id="6193381at2"/>
<dbReference type="AlphaFoldDB" id="A0A0U2PE25"/>
<dbReference type="GO" id="GO:0015221">
    <property type="term" value="F:lipopolysaccharide transmembrane transporter activity"/>
    <property type="evidence" value="ECO:0007669"/>
    <property type="project" value="InterPro"/>
</dbReference>
<dbReference type="Proteomes" id="UP000068447">
    <property type="component" value="Chromosome"/>
</dbReference>
<proteinExistence type="inferred from homology"/>
<accession>A0A0U2PE25</accession>
<comment type="function">
    <text evidence="7">Required for the translocation of lipopolysaccharide (LPS) from the inner membrane to the outer membrane.</text>
</comment>
<dbReference type="RefSeq" id="WP_062476369.1">
    <property type="nucleotide sequence ID" value="NZ_CP013650.1"/>
</dbReference>
<dbReference type="HAMAP" id="MF_01915">
    <property type="entry name" value="LPS_assembly_LptC"/>
    <property type="match status" value="1"/>
</dbReference>
<protein>
    <recommendedName>
        <fullName evidence="6 7">Lipopolysaccharide export system protein LptC</fullName>
    </recommendedName>
</protein>
<comment type="similarity">
    <text evidence="6 7">Belongs to the LptC family.</text>
</comment>
<evidence type="ECO:0000313" key="9">
    <source>
        <dbReference type="Proteomes" id="UP000068447"/>
    </source>
</evidence>
<keyword evidence="9" id="KW-1185">Reference proteome</keyword>
<evidence type="ECO:0000256" key="5">
    <source>
        <dbReference type="ARBA" id="ARBA00023136"/>
    </source>
</evidence>
<dbReference type="GO" id="GO:0030288">
    <property type="term" value="C:outer membrane-bounded periplasmic space"/>
    <property type="evidence" value="ECO:0007669"/>
    <property type="project" value="TreeGrafter"/>
</dbReference>